<keyword evidence="1" id="KW-0732">Signal</keyword>
<dbReference type="GeneID" id="109538414"/>
<keyword evidence="3" id="KW-1185">Reference proteome</keyword>
<feature type="signal peptide" evidence="1">
    <location>
        <begin position="1"/>
        <end position="30"/>
    </location>
</feature>
<dbReference type="AlphaFoldDB" id="A0AAR5PJH7"/>
<organism evidence="2 3">
    <name type="scientific">Dendroctonus ponderosae</name>
    <name type="common">Mountain pine beetle</name>
    <dbReference type="NCBI Taxonomy" id="77166"/>
    <lineage>
        <taxon>Eukaryota</taxon>
        <taxon>Metazoa</taxon>
        <taxon>Ecdysozoa</taxon>
        <taxon>Arthropoda</taxon>
        <taxon>Hexapoda</taxon>
        <taxon>Insecta</taxon>
        <taxon>Pterygota</taxon>
        <taxon>Neoptera</taxon>
        <taxon>Endopterygota</taxon>
        <taxon>Coleoptera</taxon>
        <taxon>Polyphaga</taxon>
        <taxon>Cucujiformia</taxon>
        <taxon>Curculionidae</taxon>
        <taxon>Scolytinae</taxon>
        <taxon>Dendroctonus</taxon>
    </lineage>
</organism>
<evidence type="ECO:0000256" key="1">
    <source>
        <dbReference type="SAM" id="SignalP"/>
    </source>
</evidence>
<dbReference type="EnsemblMetazoa" id="XM_019905635.1">
    <property type="protein sequence ID" value="XP_019761194.1"/>
    <property type="gene ID" value="LOC109538414"/>
</dbReference>
<proteinExistence type="predicted"/>
<accession>A0AAR5PJH7</accession>
<sequence>MLFQLWFQWRRCSLMLYILVPNVDIQKASCSSNAWSPQQLKEPKSKELQVEKSIQTANKTFSVFARLQRKRQVPNGHEQLIQKKIKLMEFHGMQGMQKCMECKERRRDEG</sequence>
<feature type="chain" id="PRO_5043714586" evidence="1">
    <location>
        <begin position="31"/>
        <end position="110"/>
    </location>
</feature>
<protein>
    <submittedName>
        <fullName evidence="2">Uncharacterized protein</fullName>
    </submittedName>
</protein>
<evidence type="ECO:0000313" key="3">
    <source>
        <dbReference type="Proteomes" id="UP000019118"/>
    </source>
</evidence>
<evidence type="ECO:0000313" key="2">
    <source>
        <dbReference type="EnsemblMetazoa" id="XP_019761194.1"/>
    </source>
</evidence>
<reference evidence="2" key="2">
    <citation type="submission" date="2024-08" db="UniProtKB">
        <authorList>
            <consortium name="EnsemblMetazoa"/>
        </authorList>
    </citation>
    <scope>IDENTIFICATION</scope>
</reference>
<name>A0AAR5PJH7_DENPD</name>
<dbReference type="KEGG" id="dpa:109538414"/>
<dbReference type="RefSeq" id="XP_019761194.1">
    <property type="nucleotide sequence ID" value="XM_019905635.2"/>
</dbReference>
<reference evidence="3" key="1">
    <citation type="journal article" date="2013" name="Genome Biol.">
        <title>Draft genome of the mountain pine beetle, Dendroctonus ponderosae Hopkins, a major forest pest.</title>
        <authorList>
            <person name="Keeling C.I."/>
            <person name="Yuen M.M."/>
            <person name="Liao N.Y."/>
            <person name="Docking T.R."/>
            <person name="Chan S.K."/>
            <person name="Taylor G.A."/>
            <person name="Palmquist D.L."/>
            <person name="Jackman S.D."/>
            <person name="Nguyen A."/>
            <person name="Li M."/>
            <person name="Henderson H."/>
            <person name="Janes J.K."/>
            <person name="Zhao Y."/>
            <person name="Pandoh P."/>
            <person name="Moore R."/>
            <person name="Sperling F.A."/>
            <person name="Huber D.P."/>
            <person name="Birol I."/>
            <person name="Jones S.J."/>
            <person name="Bohlmann J."/>
        </authorList>
    </citation>
    <scope>NUCLEOTIDE SEQUENCE</scope>
</reference>
<dbReference type="Proteomes" id="UP000019118">
    <property type="component" value="Unassembled WGS sequence"/>
</dbReference>